<comment type="caution">
    <text evidence="1">The sequence shown here is derived from an EMBL/GenBank/DDBJ whole genome shotgun (WGS) entry which is preliminary data.</text>
</comment>
<dbReference type="Proteomes" id="UP000078532">
    <property type="component" value="Unassembled WGS sequence"/>
</dbReference>
<name>A0A1B7LIS3_9FIRM</name>
<reference evidence="1 2" key="1">
    <citation type="submission" date="2016-04" db="EMBL/GenBank/DDBJ databases">
        <authorList>
            <person name="Evans L.H."/>
            <person name="Alamgir A."/>
            <person name="Owens N."/>
            <person name="Weber N.D."/>
            <person name="Virtaneva K."/>
            <person name="Barbian K."/>
            <person name="Babar A."/>
            <person name="Rosenke K."/>
        </authorList>
    </citation>
    <scope>NUCLEOTIDE SEQUENCE [LARGE SCALE GENOMIC DNA]</scope>
    <source>
        <strain evidence="1 2">LMa1</strain>
    </source>
</reference>
<dbReference type="RefSeq" id="WP_066666324.1">
    <property type="nucleotide sequence ID" value="NZ_LYVF01000019.1"/>
</dbReference>
<gene>
    <name evidence="1" type="ORF">A6M21_16720</name>
</gene>
<protein>
    <submittedName>
        <fullName evidence="1">Uncharacterized protein</fullName>
    </submittedName>
</protein>
<dbReference type="EMBL" id="LYVF01000019">
    <property type="protein sequence ID" value="OAT86362.1"/>
    <property type="molecule type" value="Genomic_DNA"/>
</dbReference>
<accession>A0A1B7LIS3</accession>
<keyword evidence="2" id="KW-1185">Reference proteome</keyword>
<evidence type="ECO:0000313" key="2">
    <source>
        <dbReference type="Proteomes" id="UP000078532"/>
    </source>
</evidence>
<feature type="non-terminal residue" evidence="1">
    <location>
        <position position="105"/>
    </location>
</feature>
<sequence>MPQRNNQVKKPADMITVCASLTPETDEAEALIDFMRIFQAAKRTSYQAIRQGVEREKIIAVLQKTFMPNARWCQWAYNEAEDTIRSQLELIDTYIHDIEAKIEKA</sequence>
<evidence type="ECO:0000313" key="1">
    <source>
        <dbReference type="EMBL" id="OAT86362.1"/>
    </source>
</evidence>
<dbReference type="AlphaFoldDB" id="A0A1B7LIS3"/>
<proteinExistence type="predicted"/>
<organism evidence="1 2">
    <name type="scientific">Desulfotomaculum copahuensis</name>
    <dbReference type="NCBI Taxonomy" id="1838280"/>
    <lineage>
        <taxon>Bacteria</taxon>
        <taxon>Bacillati</taxon>
        <taxon>Bacillota</taxon>
        <taxon>Clostridia</taxon>
        <taxon>Eubacteriales</taxon>
        <taxon>Desulfotomaculaceae</taxon>
        <taxon>Desulfotomaculum</taxon>
    </lineage>
</organism>